<dbReference type="PANTHER" id="PTHR37487">
    <property type="entry name" value="CHROMOSOME 1, WHOLE GENOME SHOTGUN SEQUENCE"/>
    <property type="match status" value="1"/>
</dbReference>
<dbReference type="PANTHER" id="PTHR37487:SF3">
    <property type="entry name" value="CLEAVAGE_POLYADENYLATION SPECIFICITY FACTOR A SUBUNIT N-TERMINAL DOMAIN-CONTAINING PROTEIN"/>
    <property type="match status" value="1"/>
</dbReference>
<dbReference type="OrthoDB" id="3267813at2759"/>
<evidence type="ECO:0000256" key="1">
    <source>
        <dbReference type="SAM" id="MobiDB-lite"/>
    </source>
</evidence>
<keyword evidence="2" id="KW-0472">Membrane</keyword>
<feature type="compositionally biased region" description="Basic and acidic residues" evidence="1">
    <location>
        <begin position="454"/>
        <end position="464"/>
    </location>
</feature>
<feature type="compositionally biased region" description="Low complexity" evidence="1">
    <location>
        <begin position="315"/>
        <end position="325"/>
    </location>
</feature>
<gene>
    <name evidence="3" type="ORF">CTheo_897</name>
</gene>
<evidence type="ECO:0000313" key="4">
    <source>
        <dbReference type="Proteomes" id="UP000383932"/>
    </source>
</evidence>
<name>A0A5N5QVM4_9AGAM</name>
<dbReference type="Proteomes" id="UP000383932">
    <property type="component" value="Unassembled WGS sequence"/>
</dbReference>
<proteinExistence type="predicted"/>
<accession>A0A5N5QVM4</accession>
<evidence type="ECO:0000313" key="3">
    <source>
        <dbReference type="EMBL" id="KAB5595659.1"/>
    </source>
</evidence>
<reference evidence="3 4" key="1">
    <citation type="journal article" date="2019" name="Fungal Biol. Biotechnol.">
        <title>Draft genome sequence of fastidious pathogen Ceratobasidium theobromae, which causes vascular-streak dieback in Theobroma cacao.</title>
        <authorList>
            <person name="Ali S.S."/>
            <person name="Asman A."/>
            <person name="Shao J."/>
            <person name="Firmansyah A.P."/>
            <person name="Susilo A.W."/>
            <person name="Rosmana A."/>
            <person name="McMahon P."/>
            <person name="Junaid M."/>
            <person name="Guest D."/>
            <person name="Kheng T.Y."/>
            <person name="Meinhardt L.W."/>
            <person name="Bailey B.A."/>
        </authorList>
    </citation>
    <scope>NUCLEOTIDE SEQUENCE [LARGE SCALE GENOMIC DNA]</scope>
    <source>
        <strain evidence="3 4">CT2</strain>
    </source>
</reference>
<feature type="region of interest" description="Disordered" evidence="1">
    <location>
        <begin position="454"/>
        <end position="474"/>
    </location>
</feature>
<feature type="compositionally biased region" description="Basic and acidic residues" evidence="1">
    <location>
        <begin position="598"/>
        <end position="610"/>
    </location>
</feature>
<keyword evidence="4" id="KW-1185">Reference proteome</keyword>
<dbReference type="EMBL" id="SSOP01000007">
    <property type="protein sequence ID" value="KAB5595659.1"/>
    <property type="molecule type" value="Genomic_DNA"/>
</dbReference>
<keyword evidence="2" id="KW-1133">Transmembrane helix</keyword>
<comment type="caution">
    <text evidence="3">The sequence shown here is derived from an EMBL/GenBank/DDBJ whole genome shotgun (WGS) entry which is preliminary data.</text>
</comment>
<feature type="compositionally biased region" description="Basic residues" evidence="1">
    <location>
        <begin position="521"/>
        <end position="531"/>
    </location>
</feature>
<keyword evidence="2" id="KW-0812">Transmembrane</keyword>
<sequence>MWSVPPVEISAHSPSPPNPSLVAMITRKLKLAFWLLLAPAISRRLTTCNAFTFVLSSQPSQCRSLAIQWSEGKGPYRLFLVPVGHLTPETRTVVNMQIPDGQLSTNLTLKFPENSQFVATMSDSTGFGAGGTSSIYTVGGGSSDCLPTNNSKTDFFMYTNGKTPSQCDRYCISWDPGVTSPVHIYGIIPGGQSFDLGAPSSDARRLGWTTNVREGTQMLFLAVGGNNENGGSTDIFAVGGGSNECINGQSPSSTAGPAAGSVSTGAQSTSGTGVVLGTTNSGATVTVDPGGTATANSEVITTVGGTAAGNGHGTTGHSATGGSAAPMSSGPTPTNGSDGGTVSGGVNMPTATINTGNIRRPVNLGAIIGGTLGGIAVIILLILIWLMCADRRNDRRHEDHERLMNQPRTDLLADSGPMLSRNQSYNERDWFRAEPFIPPMSADEFARRTGAGHIVDRGSSEPREPGQSMSSLDHGALTNSSAAAAMYAALARTSSYSTGGQDHRSSHSHSQNISHSTAHSMSHRASSHGHSRSMSNPFSFTTSGRRDSIPLTPPTPMSAADQFNPVTRPPPSSWHNQASTSANVVPRARRSASTSEPAEGKSGEEAHESDPETDIVDIPPSYMSIRSPRVRNPDLAE</sequence>
<protein>
    <submittedName>
        <fullName evidence="3">HlyIII domain containing protein</fullName>
    </submittedName>
</protein>
<feature type="compositionally biased region" description="Low complexity" evidence="1">
    <location>
        <begin position="508"/>
        <end position="520"/>
    </location>
</feature>
<feature type="transmembrane region" description="Helical" evidence="2">
    <location>
        <begin position="364"/>
        <end position="386"/>
    </location>
</feature>
<feature type="region of interest" description="Disordered" evidence="1">
    <location>
        <begin position="496"/>
        <end position="637"/>
    </location>
</feature>
<dbReference type="AlphaFoldDB" id="A0A5N5QVM4"/>
<feature type="region of interest" description="Disordered" evidence="1">
    <location>
        <begin position="247"/>
        <end position="275"/>
    </location>
</feature>
<evidence type="ECO:0000256" key="2">
    <source>
        <dbReference type="SAM" id="Phobius"/>
    </source>
</evidence>
<feature type="compositionally biased region" description="Polar residues" evidence="1">
    <location>
        <begin position="573"/>
        <end position="583"/>
    </location>
</feature>
<feature type="compositionally biased region" description="Low complexity" evidence="1">
    <location>
        <begin position="248"/>
        <end position="275"/>
    </location>
</feature>
<organism evidence="3 4">
    <name type="scientific">Ceratobasidium theobromae</name>
    <dbReference type="NCBI Taxonomy" id="1582974"/>
    <lineage>
        <taxon>Eukaryota</taxon>
        <taxon>Fungi</taxon>
        <taxon>Dikarya</taxon>
        <taxon>Basidiomycota</taxon>
        <taxon>Agaricomycotina</taxon>
        <taxon>Agaricomycetes</taxon>
        <taxon>Cantharellales</taxon>
        <taxon>Ceratobasidiaceae</taxon>
        <taxon>Ceratobasidium</taxon>
    </lineage>
</organism>
<feature type="region of interest" description="Disordered" evidence="1">
    <location>
        <begin position="303"/>
        <end position="347"/>
    </location>
</feature>
<feature type="region of interest" description="Disordered" evidence="1">
    <location>
        <begin position="397"/>
        <end position="419"/>
    </location>
</feature>